<evidence type="ECO:0000256" key="5">
    <source>
        <dbReference type="ARBA" id="ARBA00023242"/>
    </source>
</evidence>
<dbReference type="InterPro" id="IPR012923">
    <property type="entry name" value="Csm3"/>
</dbReference>
<dbReference type="AlphaFoldDB" id="A0A8H4ZFM8"/>
<name>A0A8H4ZFM8_9HYPO</name>
<accession>A0A8H4ZFM8</accession>
<keyword evidence="5 7" id="KW-0539">Nucleus</keyword>
<sequence>MPTLDSDPANGLDNYDVDDFSDDPFASPPPEAANKKRKEPDSGLGIDEEVDVKKRARVPNVKLDEERLLGPKGIPKLRQRAKDLKIKGKGHESVQFSDASRLLSFYQLWLDDLFPKAKFLDALTMVEKAGHKKRVMIARNDYINESKPKDRTVDDEEGEDDLFGENDTSRPTEQEDTRPAEPARPKTPEQDTGVPDDDDLYDATPRAARRSAGPIVPIRNDVPEDDDFEALIAEAASHDAAQKAKTKPTPAEPDDDDLDALMAEAEVQDTAKKPEAARVEPDDDDLDALMAEAEGHDQTSKEKSQGPKDKETNNFDDEEAAMQEMDGLW</sequence>
<comment type="similarity">
    <text evidence="2 7">Belongs to the CSM3 family.</text>
</comment>
<evidence type="ECO:0000256" key="7">
    <source>
        <dbReference type="RuleBase" id="RU366049"/>
    </source>
</evidence>
<evidence type="ECO:0000256" key="3">
    <source>
        <dbReference type="ARBA" id="ARBA00022763"/>
    </source>
</evidence>
<reference evidence="10 11" key="1">
    <citation type="journal article" date="2020" name="BMC Genomics">
        <title>Correction to: Identification and distribution of gene clusters required for synthesis of sphingolipid metabolism inhibitors in diverse species of the filamentous fungus Fusarium.</title>
        <authorList>
            <person name="Kim H.S."/>
            <person name="Lohmar J.M."/>
            <person name="Busman M."/>
            <person name="Brown D.W."/>
            <person name="Naumann T.A."/>
            <person name="Divon H.H."/>
            <person name="Lysoe E."/>
            <person name="Uhlig S."/>
            <person name="Proctor R.H."/>
        </authorList>
    </citation>
    <scope>NUCLEOTIDE SEQUENCE [LARGE SCALE GENOMIC DNA]</scope>
    <source>
        <strain evidence="10 11">NRRL 25214</strain>
    </source>
</reference>
<dbReference type="Pfam" id="PF07962">
    <property type="entry name" value="Swi3"/>
    <property type="match status" value="1"/>
</dbReference>
<organism evidence="10 11">
    <name type="scientific">Fusarium anthophilum</name>
    <dbReference type="NCBI Taxonomy" id="48485"/>
    <lineage>
        <taxon>Eukaryota</taxon>
        <taxon>Fungi</taxon>
        <taxon>Dikarya</taxon>
        <taxon>Ascomycota</taxon>
        <taxon>Pezizomycotina</taxon>
        <taxon>Sordariomycetes</taxon>
        <taxon>Hypocreomycetidae</taxon>
        <taxon>Hypocreales</taxon>
        <taxon>Nectriaceae</taxon>
        <taxon>Fusarium</taxon>
        <taxon>Fusarium fujikuroi species complex</taxon>
    </lineage>
</organism>
<comment type="subcellular location">
    <subcellularLocation>
        <location evidence="1 7">Nucleus</location>
    </subcellularLocation>
</comment>
<dbReference type="PANTHER" id="PTHR13220">
    <property type="entry name" value="TIMELESS INTERACTING-RELATED"/>
    <property type="match status" value="1"/>
</dbReference>
<keyword evidence="11" id="KW-1185">Reference proteome</keyword>
<evidence type="ECO:0000313" key="11">
    <source>
        <dbReference type="Proteomes" id="UP000573603"/>
    </source>
</evidence>
<dbReference type="GO" id="GO:0006974">
    <property type="term" value="P:DNA damage response"/>
    <property type="evidence" value="ECO:0007669"/>
    <property type="project" value="UniProtKB-KW"/>
</dbReference>
<feature type="compositionally biased region" description="Acidic residues" evidence="8">
    <location>
        <begin position="153"/>
        <end position="164"/>
    </location>
</feature>
<keyword evidence="3 7" id="KW-0227">DNA damage</keyword>
<keyword evidence="4" id="KW-0236">DNA replication inhibitor</keyword>
<gene>
    <name evidence="10" type="ORF">FANTH_7128</name>
</gene>
<dbReference type="GO" id="GO:0000076">
    <property type="term" value="P:DNA replication checkpoint signaling"/>
    <property type="evidence" value="ECO:0007669"/>
    <property type="project" value="UniProtKB-UniRule"/>
</dbReference>
<protein>
    <recommendedName>
        <fullName evidence="7">Chromosome segregation in meiosis protein</fullName>
    </recommendedName>
</protein>
<feature type="compositionally biased region" description="Basic and acidic residues" evidence="8">
    <location>
        <begin position="269"/>
        <end position="280"/>
    </location>
</feature>
<feature type="compositionally biased region" description="Basic and acidic residues" evidence="8">
    <location>
        <begin position="293"/>
        <end position="313"/>
    </location>
</feature>
<proteinExistence type="inferred from homology"/>
<dbReference type="PANTHER" id="PTHR13220:SF11">
    <property type="entry name" value="TIMELESS-INTERACTING PROTEIN"/>
    <property type="match status" value="1"/>
</dbReference>
<evidence type="ECO:0000256" key="8">
    <source>
        <dbReference type="SAM" id="MobiDB-lite"/>
    </source>
</evidence>
<evidence type="ECO:0000313" key="10">
    <source>
        <dbReference type="EMBL" id="KAF5245893.1"/>
    </source>
</evidence>
<keyword evidence="6 7" id="KW-0131">Cell cycle</keyword>
<dbReference type="InterPro" id="IPR040038">
    <property type="entry name" value="TIPIN/Csm3/Swi3"/>
</dbReference>
<feature type="region of interest" description="Disordered" evidence="8">
    <location>
        <begin position="1"/>
        <end position="51"/>
    </location>
</feature>
<feature type="domain" description="Chromosome segregation in meiosis protein 3" evidence="9">
    <location>
        <begin position="62"/>
        <end position="146"/>
    </location>
</feature>
<dbReference type="EMBL" id="JABEVY010000157">
    <property type="protein sequence ID" value="KAF5245893.1"/>
    <property type="molecule type" value="Genomic_DNA"/>
</dbReference>
<evidence type="ECO:0000256" key="1">
    <source>
        <dbReference type="ARBA" id="ARBA00004123"/>
    </source>
</evidence>
<comment type="caution">
    <text evidence="10">The sequence shown here is derived from an EMBL/GenBank/DDBJ whole genome shotgun (WGS) entry which is preliminary data.</text>
</comment>
<evidence type="ECO:0000256" key="6">
    <source>
        <dbReference type="ARBA" id="ARBA00023306"/>
    </source>
</evidence>
<dbReference type="GO" id="GO:0031298">
    <property type="term" value="C:replication fork protection complex"/>
    <property type="evidence" value="ECO:0007669"/>
    <property type="project" value="TreeGrafter"/>
</dbReference>
<dbReference type="GO" id="GO:0003677">
    <property type="term" value="F:DNA binding"/>
    <property type="evidence" value="ECO:0007669"/>
    <property type="project" value="TreeGrafter"/>
</dbReference>
<feature type="region of interest" description="Disordered" evidence="8">
    <location>
        <begin position="147"/>
        <end position="329"/>
    </location>
</feature>
<evidence type="ECO:0000256" key="2">
    <source>
        <dbReference type="ARBA" id="ARBA00006075"/>
    </source>
</evidence>
<dbReference type="GO" id="GO:0043111">
    <property type="term" value="P:replication fork arrest"/>
    <property type="evidence" value="ECO:0007669"/>
    <property type="project" value="TreeGrafter"/>
</dbReference>
<dbReference type="GO" id="GO:0031297">
    <property type="term" value="P:replication fork processing"/>
    <property type="evidence" value="ECO:0007669"/>
    <property type="project" value="UniProtKB-UniRule"/>
</dbReference>
<comment type="function">
    <text evidence="7">Plays an important role in the control of DNA replication and the maintenance of replication fork stability.</text>
</comment>
<evidence type="ECO:0000259" key="9">
    <source>
        <dbReference type="Pfam" id="PF07962"/>
    </source>
</evidence>
<dbReference type="Proteomes" id="UP000573603">
    <property type="component" value="Unassembled WGS sequence"/>
</dbReference>
<feature type="compositionally biased region" description="Basic and acidic residues" evidence="8">
    <location>
        <begin position="167"/>
        <end position="189"/>
    </location>
</feature>
<evidence type="ECO:0000256" key="4">
    <source>
        <dbReference type="ARBA" id="ARBA00022880"/>
    </source>
</evidence>